<sequence length="328" mass="33408">MNHPKRSFTLCLLGTALAAALPFAATAQAFPSKTITIVVPVPAGGGPDLAARVLAEKMAAKLGQPVVVDNRPGAGTLLGAAAVAKAAPDGHTLLLTPNTMAISPHVMAPGAGGGIDVQKDLVPVIAPATTPMVLAANPTLGATNLKAALDAARKTPGLPYGSAGNGSPMHFAGEILKRQTQVDLMHVPYRGVAPSLTAAVGGEVKLLFTALGGAVPHIKAGRLVPLAVIESKRSALLPDVPTATEQGVPGVEVNAWYGVFAPVGTPAAAIARINQEMNDALQLPDVKEKLMGAGLETLGGTPKVLADFMKADNERYGRLAKELNIKAD</sequence>
<proteinExistence type="inferred from homology"/>
<comment type="caution">
    <text evidence="3">The sequence shown here is derived from an EMBL/GenBank/DDBJ whole genome shotgun (WGS) entry which is preliminary data.</text>
</comment>
<dbReference type="PANTHER" id="PTHR42928:SF5">
    <property type="entry name" value="BLR1237 PROTEIN"/>
    <property type="match status" value="1"/>
</dbReference>
<dbReference type="EMBL" id="JAVDWE010000004">
    <property type="protein sequence ID" value="MDR7093983.1"/>
    <property type="molecule type" value="Genomic_DNA"/>
</dbReference>
<dbReference type="InterPro" id="IPR042100">
    <property type="entry name" value="Bug_dom1"/>
</dbReference>
<feature type="signal peptide" evidence="2">
    <location>
        <begin position="1"/>
        <end position="27"/>
    </location>
</feature>
<dbReference type="RefSeq" id="WP_204733293.1">
    <property type="nucleotide sequence ID" value="NZ_JAVDWE010000004.1"/>
</dbReference>
<keyword evidence="3" id="KW-0675">Receptor</keyword>
<comment type="similarity">
    <text evidence="1">Belongs to the UPF0065 (bug) family.</text>
</comment>
<keyword evidence="4" id="KW-1185">Reference proteome</keyword>
<keyword evidence="2" id="KW-0732">Signal</keyword>
<gene>
    <name evidence="3" type="ORF">J2X09_001721</name>
</gene>
<dbReference type="Proteomes" id="UP001265550">
    <property type="component" value="Unassembled WGS sequence"/>
</dbReference>
<dbReference type="CDD" id="cd13578">
    <property type="entry name" value="PBP2_Bug27"/>
    <property type="match status" value="1"/>
</dbReference>
<evidence type="ECO:0000256" key="1">
    <source>
        <dbReference type="ARBA" id="ARBA00006987"/>
    </source>
</evidence>
<protein>
    <submittedName>
        <fullName evidence="3">Tripartite-type tricarboxylate transporter receptor subunit TctC</fullName>
    </submittedName>
</protein>
<evidence type="ECO:0000313" key="4">
    <source>
        <dbReference type="Proteomes" id="UP001265550"/>
    </source>
</evidence>
<dbReference type="Gene3D" id="3.40.190.10">
    <property type="entry name" value="Periplasmic binding protein-like II"/>
    <property type="match status" value="1"/>
</dbReference>
<dbReference type="InterPro" id="IPR005064">
    <property type="entry name" value="BUG"/>
</dbReference>
<dbReference type="Pfam" id="PF03401">
    <property type="entry name" value="TctC"/>
    <property type="match status" value="1"/>
</dbReference>
<organism evidence="3 4">
    <name type="scientific">Hydrogenophaga laconesensis</name>
    <dbReference type="NCBI Taxonomy" id="1805971"/>
    <lineage>
        <taxon>Bacteria</taxon>
        <taxon>Pseudomonadati</taxon>
        <taxon>Pseudomonadota</taxon>
        <taxon>Betaproteobacteria</taxon>
        <taxon>Burkholderiales</taxon>
        <taxon>Comamonadaceae</taxon>
        <taxon>Hydrogenophaga</taxon>
    </lineage>
</organism>
<evidence type="ECO:0000256" key="2">
    <source>
        <dbReference type="SAM" id="SignalP"/>
    </source>
</evidence>
<evidence type="ECO:0000313" key="3">
    <source>
        <dbReference type="EMBL" id="MDR7093983.1"/>
    </source>
</evidence>
<dbReference type="SUPFAM" id="SSF53850">
    <property type="entry name" value="Periplasmic binding protein-like II"/>
    <property type="match status" value="1"/>
</dbReference>
<name>A0ABU1V9I9_9BURK</name>
<dbReference type="PIRSF" id="PIRSF017082">
    <property type="entry name" value="YflP"/>
    <property type="match status" value="1"/>
</dbReference>
<feature type="chain" id="PRO_5047375525" evidence="2">
    <location>
        <begin position="28"/>
        <end position="328"/>
    </location>
</feature>
<reference evidence="3 4" key="1">
    <citation type="submission" date="2023-07" db="EMBL/GenBank/DDBJ databases">
        <title>Sorghum-associated microbial communities from plants grown in Nebraska, USA.</title>
        <authorList>
            <person name="Schachtman D."/>
        </authorList>
    </citation>
    <scope>NUCLEOTIDE SEQUENCE [LARGE SCALE GENOMIC DNA]</scope>
    <source>
        <strain evidence="3 4">BE240</strain>
    </source>
</reference>
<dbReference type="PANTHER" id="PTHR42928">
    <property type="entry name" value="TRICARBOXYLATE-BINDING PROTEIN"/>
    <property type="match status" value="1"/>
</dbReference>
<accession>A0ABU1V9I9</accession>
<dbReference type="Gene3D" id="3.40.190.150">
    <property type="entry name" value="Bordetella uptake gene, domain 1"/>
    <property type="match status" value="1"/>
</dbReference>